<evidence type="ECO:0008006" key="3">
    <source>
        <dbReference type="Google" id="ProtNLM"/>
    </source>
</evidence>
<dbReference type="Proteomes" id="UP000814074">
    <property type="component" value="Unassembled WGS sequence"/>
</dbReference>
<proteinExistence type="predicted"/>
<keyword evidence="2" id="KW-1185">Reference proteome</keyword>
<organism evidence="1 2">
    <name type="scientific">Pseudomonas lactis</name>
    <dbReference type="NCBI Taxonomy" id="1615674"/>
    <lineage>
        <taxon>Bacteria</taxon>
        <taxon>Pseudomonadati</taxon>
        <taxon>Pseudomonadota</taxon>
        <taxon>Gammaproteobacteria</taxon>
        <taxon>Pseudomonadales</taxon>
        <taxon>Pseudomonadaceae</taxon>
        <taxon>Pseudomonas</taxon>
    </lineage>
</organism>
<evidence type="ECO:0000313" key="2">
    <source>
        <dbReference type="Proteomes" id="UP000814074"/>
    </source>
</evidence>
<protein>
    <recommendedName>
        <fullName evidence="3">DUF1833 domain-containing protein</fullName>
    </recommendedName>
</protein>
<dbReference type="Pfam" id="PF22091">
    <property type="entry name" value="DUF6941"/>
    <property type="match status" value="1"/>
</dbReference>
<evidence type="ECO:0000313" key="1">
    <source>
        <dbReference type="EMBL" id="MCF5152821.1"/>
    </source>
</evidence>
<accession>A0ABS9FNN8</accession>
<name>A0ABS9FNN8_9PSED</name>
<dbReference type="RefSeq" id="WP_120249028.1">
    <property type="nucleotide sequence ID" value="NZ_JAEHTJ010000007.1"/>
</dbReference>
<dbReference type="InterPro" id="IPR054221">
    <property type="entry name" value="DUF6941"/>
</dbReference>
<dbReference type="EMBL" id="WKDU01000008">
    <property type="protein sequence ID" value="MCF5152821.1"/>
    <property type="molecule type" value="Genomic_DNA"/>
</dbReference>
<reference evidence="1 2" key="1">
    <citation type="submission" date="2019-11" db="EMBL/GenBank/DDBJ databases">
        <title>Epiphytic Pseudomonas syringae from cherry orchards.</title>
        <authorList>
            <person name="Hulin M.T."/>
        </authorList>
    </citation>
    <scope>NUCLEOTIDE SEQUENCE [LARGE SCALE GENOMIC DNA]</scope>
    <source>
        <strain evidence="1 2">PA-6-3B</strain>
    </source>
</reference>
<sequence>MNRYAYSVFCDDIRQEINGKITMVGIYTNRLLVTSVPTVLPKLCLALSIATDKSSMFEEISVTGTFGADEVFKMELQKEQIEGIIAQSPDAESPAKFFTVQLNAILTPFQLQHTGKLSLKVLADGEELECAGLEMALAPPGTVIL</sequence>
<comment type="caution">
    <text evidence="1">The sequence shown here is derived from an EMBL/GenBank/DDBJ whole genome shotgun (WGS) entry which is preliminary data.</text>
</comment>
<gene>
    <name evidence="1" type="ORF">GIW47_09330</name>
</gene>